<dbReference type="PANTHER" id="PTHR45436:SF15">
    <property type="entry name" value="SENSOR HISTIDINE KINASE CUSS"/>
    <property type="match status" value="1"/>
</dbReference>
<keyword evidence="14" id="KW-0902">Two-component regulatory system</keyword>
<dbReference type="Gene3D" id="3.30.565.10">
    <property type="entry name" value="Histidine kinase-like ATPase, C-terminal domain"/>
    <property type="match status" value="1"/>
</dbReference>
<dbReference type="CDD" id="cd00082">
    <property type="entry name" value="HisKA"/>
    <property type="match status" value="1"/>
</dbReference>
<dbReference type="Proteomes" id="UP000306416">
    <property type="component" value="Unassembled WGS sequence"/>
</dbReference>
<evidence type="ECO:0000313" key="20">
    <source>
        <dbReference type="Proteomes" id="UP000306416"/>
    </source>
</evidence>
<evidence type="ECO:0000256" key="7">
    <source>
        <dbReference type="ARBA" id="ARBA00022553"/>
    </source>
</evidence>
<dbReference type="NCBIfam" id="TIGR01386">
    <property type="entry name" value="cztS_silS_copS"/>
    <property type="match status" value="1"/>
</dbReference>
<keyword evidence="5" id="KW-1003">Cell membrane</keyword>
<protein>
    <recommendedName>
        <fullName evidence="4">histidine kinase</fullName>
        <ecNumber evidence="4">2.7.13.3</ecNumber>
    </recommendedName>
</protein>
<evidence type="ECO:0000256" key="11">
    <source>
        <dbReference type="ARBA" id="ARBA00022777"/>
    </source>
</evidence>
<dbReference type="AlphaFoldDB" id="A0A4S1CE79"/>
<evidence type="ECO:0000256" key="14">
    <source>
        <dbReference type="ARBA" id="ARBA00023012"/>
    </source>
</evidence>
<organism evidence="19 20">
    <name type="scientific">Geomonas terrae</name>
    <dbReference type="NCBI Taxonomy" id="2562681"/>
    <lineage>
        <taxon>Bacteria</taxon>
        <taxon>Pseudomonadati</taxon>
        <taxon>Thermodesulfobacteriota</taxon>
        <taxon>Desulfuromonadia</taxon>
        <taxon>Geobacterales</taxon>
        <taxon>Geobacteraceae</taxon>
        <taxon>Geomonas</taxon>
    </lineage>
</organism>
<dbReference type="Gene3D" id="1.10.287.130">
    <property type="match status" value="1"/>
</dbReference>
<dbReference type="InterPro" id="IPR005467">
    <property type="entry name" value="His_kinase_dom"/>
</dbReference>
<dbReference type="PROSITE" id="PS50885">
    <property type="entry name" value="HAMP"/>
    <property type="match status" value="1"/>
</dbReference>
<evidence type="ECO:0000256" key="3">
    <source>
        <dbReference type="ARBA" id="ARBA00004533"/>
    </source>
</evidence>
<dbReference type="GO" id="GO:0005524">
    <property type="term" value="F:ATP binding"/>
    <property type="evidence" value="ECO:0007669"/>
    <property type="project" value="UniProtKB-KW"/>
</dbReference>
<proteinExistence type="predicted"/>
<feature type="domain" description="Histidine kinase" evidence="17">
    <location>
        <begin position="262"/>
        <end position="477"/>
    </location>
</feature>
<dbReference type="PANTHER" id="PTHR45436">
    <property type="entry name" value="SENSOR HISTIDINE KINASE YKOH"/>
    <property type="match status" value="1"/>
</dbReference>
<dbReference type="Gene3D" id="6.10.340.10">
    <property type="match status" value="1"/>
</dbReference>
<comment type="catalytic activity">
    <reaction evidence="1">
        <text>ATP + protein L-histidine = ADP + protein N-phospho-L-histidine.</text>
        <dbReference type="EC" id="2.7.13.3"/>
    </reaction>
</comment>
<evidence type="ECO:0000256" key="9">
    <source>
        <dbReference type="ARBA" id="ARBA00022692"/>
    </source>
</evidence>
<evidence type="ECO:0000259" key="17">
    <source>
        <dbReference type="PROSITE" id="PS50109"/>
    </source>
</evidence>
<evidence type="ECO:0000256" key="1">
    <source>
        <dbReference type="ARBA" id="ARBA00000085"/>
    </source>
</evidence>
<dbReference type="FunFam" id="1.10.287.130:FF:000001">
    <property type="entry name" value="Two-component sensor histidine kinase"/>
    <property type="match status" value="1"/>
</dbReference>
<dbReference type="InterPro" id="IPR036097">
    <property type="entry name" value="HisK_dim/P_sf"/>
</dbReference>
<comment type="subcellular location">
    <subcellularLocation>
        <location evidence="3">Cell inner membrane</location>
    </subcellularLocation>
    <subcellularLocation>
        <location evidence="2">Membrane</location>
        <topology evidence="2">Multi-pass membrane protein</topology>
    </subcellularLocation>
</comment>
<feature type="transmembrane region" description="Helical" evidence="16">
    <location>
        <begin position="181"/>
        <end position="200"/>
    </location>
</feature>
<evidence type="ECO:0000256" key="5">
    <source>
        <dbReference type="ARBA" id="ARBA00022475"/>
    </source>
</evidence>
<keyword evidence="20" id="KW-1185">Reference proteome</keyword>
<dbReference type="InterPro" id="IPR004358">
    <property type="entry name" value="Sig_transdc_His_kin-like_C"/>
</dbReference>
<name>A0A4S1CE79_9BACT</name>
<keyword evidence="10" id="KW-0547">Nucleotide-binding</keyword>
<dbReference type="GO" id="GO:0005886">
    <property type="term" value="C:plasma membrane"/>
    <property type="evidence" value="ECO:0007669"/>
    <property type="project" value="UniProtKB-SubCell"/>
</dbReference>
<keyword evidence="8 19" id="KW-0808">Transferase</keyword>
<evidence type="ECO:0000256" key="2">
    <source>
        <dbReference type="ARBA" id="ARBA00004141"/>
    </source>
</evidence>
<comment type="caution">
    <text evidence="19">The sequence shown here is derived from an EMBL/GenBank/DDBJ whole genome shotgun (WGS) entry which is preliminary data.</text>
</comment>
<evidence type="ECO:0000256" key="13">
    <source>
        <dbReference type="ARBA" id="ARBA00022989"/>
    </source>
</evidence>
<dbReference type="PROSITE" id="PS50109">
    <property type="entry name" value="HIS_KIN"/>
    <property type="match status" value="1"/>
</dbReference>
<dbReference type="Pfam" id="PF00512">
    <property type="entry name" value="HisKA"/>
    <property type="match status" value="1"/>
</dbReference>
<evidence type="ECO:0000313" key="19">
    <source>
        <dbReference type="EMBL" id="TGU71543.1"/>
    </source>
</evidence>
<evidence type="ECO:0000256" key="4">
    <source>
        <dbReference type="ARBA" id="ARBA00012438"/>
    </source>
</evidence>
<keyword evidence="6" id="KW-0997">Cell inner membrane</keyword>
<dbReference type="EMBL" id="SRSC01000003">
    <property type="protein sequence ID" value="TGU71543.1"/>
    <property type="molecule type" value="Genomic_DNA"/>
</dbReference>
<dbReference type="SMART" id="SM00388">
    <property type="entry name" value="HisKA"/>
    <property type="match status" value="1"/>
</dbReference>
<gene>
    <name evidence="19" type="ORF">E4633_14625</name>
</gene>
<keyword evidence="11 19" id="KW-0418">Kinase</keyword>
<dbReference type="RefSeq" id="WP_135871233.1">
    <property type="nucleotide sequence ID" value="NZ_SRSC01000003.1"/>
</dbReference>
<dbReference type="InterPro" id="IPR006290">
    <property type="entry name" value="CztS_silS_copS"/>
</dbReference>
<keyword evidence="12" id="KW-0067">ATP-binding</keyword>
<accession>A0A4S1CE79</accession>
<evidence type="ECO:0000256" key="10">
    <source>
        <dbReference type="ARBA" id="ARBA00022741"/>
    </source>
</evidence>
<dbReference type="Pfam" id="PF00672">
    <property type="entry name" value="HAMP"/>
    <property type="match status" value="1"/>
</dbReference>
<feature type="transmembrane region" description="Helical" evidence="16">
    <location>
        <begin position="23"/>
        <end position="43"/>
    </location>
</feature>
<dbReference type="InterPro" id="IPR003661">
    <property type="entry name" value="HisK_dim/P_dom"/>
</dbReference>
<dbReference type="EC" id="2.7.13.3" evidence="4"/>
<evidence type="ECO:0000256" key="15">
    <source>
        <dbReference type="ARBA" id="ARBA00023136"/>
    </source>
</evidence>
<keyword evidence="9 16" id="KW-0812">Transmembrane</keyword>
<reference evidence="19 20" key="1">
    <citation type="submission" date="2019-04" db="EMBL/GenBank/DDBJ databases">
        <title>Geobacter oryzae sp. nov., ferric-reducing bacteria isolated from paddy soil.</title>
        <authorList>
            <person name="Xu Z."/>
            <person name="Masuda Y."/>
            <person name="Itoh H."/>
            <person name="Senoo K."/>
        </authorList>
    </citation>
    <scope>NUCLEOTIDE SEQUENCE [LARGE SCALE GENOMIC DNA]</scope>
    <source>
        <strain evidence="19 20">Red111</strain>
    </source>
</reference>
<keyword evidence="15 16" id="KW-0472">Membrane</keyword>
<dbReference type="InterPro" id="IPR036890">
    <property type="entry name" value="HATPase_C_sf"/>
</dbReference>
<dbReference type="Pfam" id="PF02518">
    <property type="entry name" value="HATPase_c"/>
    <property type="match status" value="1"/>
</dbReference>
<dbReference type="PRINTS" id="PR00344">
    <property type="entry name" value="BCTRLSENSOR"/>
</dbReference>
<dbReference type="SUPFAM" id="SSF47384">
    <property type="entry name" value="Homodimeric domain of signal transducing histidine kinase"/>
    <property type="match status" value="1"/>
</dbReference>
<dbReference type="GO" id="GO:0000155">
    <property type="term" value="F:phosphorelay sensor kinase activity"/>
    <property type="evidence" value="ECO:0007669"/>
    <property type="project" value="InterPro"/>
</dbReference>
<evidence type="ECO:0000256" key="12">
    <source>
        <dbReference type="ARBA" id="ARBA00022840"/>
    </source>
</evidence>
<dbReference type="SMART" id="SM00387">
    <property type="entry name" value="HATPase_c"/>
    <property type="match status" value="1"/>
</dbReference>
<evidence type="ECO:0000256" key="8">
    <source>
        <dbReference type="ARBA" id="ARBA00022679"/>
    </source>
</evidence>
<dbReference type="InterPro" id="IPR050428">
    <property type="entry name" value="TCS_sensor_his_kinase"/>
</dbReference>
<feature type="domain" description="HAMP" evidence="18">
    <location>
        <begin position="201"/>
        <end position="254"/>
    </location>
</feature>
<keyword evidence="13 16" id="KW-1133">Transmembrane helix</keyword>
<dbReference type="InterPro" id="IPR003660">
    <property type="entry name" value="HAMP_dom"/>
</dbReference>
<dbReference type="InterPro" id="IPR003594">
    <property type="entry name" value="HATPase_dom"/>
</dbReference>
<dbReference type="FunFam" id="3.30.565.10:FF:000006">
    <property type="entry name" value="Sensor histidine kinase WalK"/>
    <property type="match status" value="1"/>
</dbReference>
<dbReference type="SMART" id="SM00304">
    <property type="entry name" value="HAMP"/>
    <property type="match status" value="1"/>
</dbReference>
<sequence length="480" mass="53586">MSWKSTSSPCSFFKKLSITGRLTLLYILSAVITLLGGIAYITWSMYQVMEQADSDFVQARLQTYRTLFSDRPGDLETIRKDIEWEGINVATPEYYIRIEDSSGRLLVETPGMSQVLPSSLFHCVLTHPRQITTRYLHAANGREYLISCDLEPVGHPTGGIIQIGLDVTAEIKAIRKKQVQLVIIFISGIVAATGVGVLVARKALSPLRDITGVAKQITVERISERLDPLQWPVELRHFASAFNEMLGRLEESFTKLSQSSSNLAHELRTPINNLLGVTEVALTRDRPPEEYRKALESNVEEYHRLSRLIDDMLFLARADHPTQRFKFVLFDPTKEIEKVCAFYEPVAEDKGIVISHSGSGLMYGAPQMLERAVSNLVGNALQYSPPGCVVEVRTLTTRDGSQEVQVRDSGHGMKPEEVDRVFDRFYRGDRHRTLHPDGSGLGLSIVKSIVELHHGTISVKSSPDHGTAILLRFPPPPPDA</sequence>
<dbReference type="SUPFAM" id="SSF55874">
    <property type="entry name" value="ATPase domain of HSP90 chaperone/DNA topoisomerase II/histidine kinase"/>
    <property type="match status" value="1"/>
</dbReference>
<evidence type="ECO:0000259" key="18">
    <source>
        <dbReference type="PROSITE" id="PS50885"/>
    </source>
</evidence>
<evidence type="ECO:0000256" key="16">
    <source>
        <dbReference type="SAM" id="Phobius"/>
    </source>
</evidence>
<evidence type="ECO:0000256" key="6">
    <source>
        <dbReference type="ARBA" id="ARBA00022519"/>
    </source>
</evidence>
<keyword evidence="7" id="KW-0597">Phosphoprotein</keyword>